<gene>
    <name evidence="4" type="ORF">KGMB03357_21620</name>
</gene>
<accession>A0A401LG53</accession>
<keyword evidence="5" id="KW-1185">Reference proteome</keyword>
<dbReference type="Pfam" id="PF13408">
    <property type="entry name" value="Zn_ribbon_recom"/>
    <property type="match status" value="1"/>
</dbReference>
<dbReference type="InterPro" id="IPR038109">
    <property type="entry name" value="DNA_bind_recomb_sf"/>
</dbReference>
<name>A0A401LG53_9FIRM</name>
<dbReference type="InterPro" id="IPR011109">
    <property type="entry name" value="DNA_bind_recombinase_dom"/>
</dbReference>
<dbReference type="AlphaFoldDB" id="A0A401LG53"/>
<dbReference type="SUPFAM" id="SSF53041">
    <property type="entry name" value="Resolvase-like"/>
    <property type="match status" value="1"/>
</dbReference>
<dbReference type="EMBL" id="BHVZ01000014">
    <property type="protein sequence ID" value="GCB30501.1"/>
    <property type="molecule type" value="Genomic_DNA"/>
</dbReference>
<dbReference type="InterPro" id="IPR050639">
    <property type="entry name" value="SSR_resolvase"/>
</dbReference>
<organism evidence="4 5">
    <name type="scientific">Anaerotignum faecicola</name>
    <dbReference type="NCBI Taxonomy" id="2358141"/>
    <lineage>
        <taxon>Bacteria</taxon>
        <taxon>Bacillati</taxon>
        <taxon>Bacillota</taxon>
        <taxon>Clostridia</taxon>
        <taxon>Lachnospirales</taxon>
        <taxon>Anaerotignaceae</taxon>
        <taxon>Anaerotignum</taxon>
    </lineage>
</organism>
<evidence type="ECO:0000313" key="5">
    <source>
        <dbReference type="Proteomes" id="UP000287361"/>
    </source>
</evidence>
<dbReference type="Pfam" id="PF00239">
    <property type="entry name" value="Resolvase"/>
    <property type="match status" value="1"/>
</dbReference>
<comment type="caution">
    <text evidence="4">The sequence shown here is derived from an EMBL/GenBank/DDBJ whole genome shotgun (WGS) entry which is preliminary data.</text>
</comment>
<dbReference type="InterPro" id="IPR006119">
    <property type="entry name" value="Resolv_N"/>
</dbReference>
<dbReference type="Pfam" id="PF07508">
    <property type="entry name" value="Recombinase"/>
    <property type="match status" value="1"/>
</dbReference>
<dbReference type="Gene3D" id="3.40.50.1390">
    <property type="entry name" value="Resolvase, N-terminal catalytic domain"/>
    <property type="match status" value="1"/>
</dbReference>
<dbReference type="GO" id="GO:0000150">
    <property type="term" value="F:DNA strand exchange activity"/>
    <property type="evidence" value="ECO:0007669"/>
    <property type="project" value="InterPro"/>
</dbReference>
<evidence type="ECO:0000313" key="4">
    <source>
        <dbReference type="EMBL" id="GCB30501.1"/>
    </source>
</evidence>
<reference evidence="4 5" key="1">
    <citation type="submission" date="2018-10" db="EMBL/GenBank/DDBJ databases">
        <title>Draft Genome Sequence of Anaerotignum sp. KCTC 15736.</title>
        <authorList>
            <person name="Choi S.H."/>
            <person name="Kim J.S."/>
            <person name="Kang S.W."/>
            <person name="Lee J.S."/>
            <person name="Park S.H."/>
        </authorList>
    </citation>
    <scope>NUCLEOTIDE SEQUENCE [LARGE SCALE GENOMIC DNA]</scope>
    <source>
        <strain evidence="4 5">KCTC 15736</strain>
    </source>
</reference>
<feature type="domain" description="Recombinase" evidence="3">
    <location>
        <begin position="166"/>
        <end position="309"/>
    </location>
</feature>
<evidence type="ECO:0000259" key="2">
    <source>
        <dbReference type="PROSITE" id="PS51736"/>
    </source>
</evidence>
<dbReference type="PROSITE" id="PS51736">
    <property type="entry name" value="RECOMBINASES_3"/>
    <property type="match status" value="1"/>
</dbReference>
<dbReference type="InterPro" id="IPR036162">
    <property type="entry name" value="Resolvase-like_N_sf"/>
</dbReference>
<sequence length="520" mass="60634">MKRERAAIYCRLSEEDKGKGSAENDSNSIQNQRALLTEYAHSQGWEIYEIYIDDDYSGADRSRPAFKRMLHAAEEKRFDIILCKTQSRFSRELEVVERYINRLLPQWGIRFLSLVDNADSANEDNLLLRQINGIMDEHYLAELSKNIRSVLTHRRKNGFHIGSFALYGYKKNPDRRGHLLIDEEAAAVVREVFTLFSQGYGKTAIARMLNERGIPNPTEYKRLQGIRYRQPKGKGSTLWKYFAISNMLTNEIYIGNMVQGKYGSISYKTKQNKPRPKEEWIRTERTHEPIIEQELWERVQKMLAERAKPFPSGTIGLFARKARCAECGYTLRSSKTKGKYYLQCPNHHISKESCRGAFISVERLERMVLQELHTISDAYLNWEELERQLDFCSHLKEQRASLQKSIHAHEKKIEEAHKAVRELYPDKVRGVLSEAEYLDLSKHFSAELQQQERLIADAERKIIDLDARIAAGDNRRAIIEKYINPTHLTREMVEILIDSISVGRRIAGTREVPITIYWRF</sequence>
<dbReference type="PANTHER" id="PTHR30461">
    <property type="entry name" value="DNA-INVERTASE FROM LAMBDOID PROPHAGE"/>
    <property type="match status" value="1"/>
</dbReference>
<evidence type="ECO:0000259" key="3">
    <source>
        <dbReference type="PROSITE" id="PS51737"/>
    </source>
</evidence>
<dbReference type="Proteomes" id="UP000287361">
    <property type="component" value="Unassembled WGS sequence"/>
</dbReference>
<dbReference type="PANTHER" id="PTHR30461:SF23">
    <property type="entry name" value="DNA RECOMBINASE-RELATED"/>
    <property type="match status" value="1"/>
</dbReference>
<dbReference type="SMART" id="SM00857">
    <property type="entry name" value="Resolvase"/>
    <property type="match status" value="1"/>
</dbReference>
<dbReference type="OrthoDB" id="9784557at2"/>
<dbReference type="InterPro" id="IPR025827">
    <property type="entry name" value="Zn_ribbon_recom_dom"/>
</dbReference>
<feature type="coiled-coil region" evidence="1">
    <location>
        <begin position="392"/>
        <end position="468"/>
    </location>
</feature>
<dbReference type="GO" id="GO:0003677">
    <property type="term" value="F:DNA binding"/>
    <property type="evidence" value="ECO:0007669"/>
    <property type="project" value="InterPro"/>
</dbReference>
<evidence type="ECO:0000256" key="1">
    <source>
        <dbReference type="SAM" id="Coils"/>
    </source>
</evidence>
<dbReference type="PROSITE" id="PS51737">
    <property type="entry name" value="RECOMBINASE_DNA_BIND"/>
    <property type="match status" value="1"/>
</dbReference>
<dbReference type="Gene3D" id="3.90.1750.20">
    <property type="entry name" value="Putative Large Serine Recombinase, Chain B, Domain 2"/>
    <property type="match status" value="1"/>
</dbReference>
<protein>
    <submittedName>
        <fullName evidence="4">Resolvase</fullName>
    </submittedName>
</protein>
<feature type="domain" description="Resolvase/invertase-type recombinase catalytic" evidence="2">
    <location>
        <begin position="5"/>
        <end position="158"/>
    </location>
</feature>
<keyword evidence="1" id="KW-0175">Coiled coil</keyword>
<proteinExistence type="predicted"/>